<evidence type="ECO:0000313" key="2">
    <source>
        <dbReference type="Proteomes" id="UP001150603"/>
    </source>
</evidence>
<comment type="caution">
    <text evidence="1">The sequence shown here is derived from an EMBL/GenBank/DDBJ whole genome shotgun (WGS) entry which is preliminary data.</text>
</comment>
<evidence type="ECO:0000313" key="1">
    <source>
        <dbReference type="EMBL" id="KAJ1950569.1"/>
    </source>
</evidence>
<organism evidence="1 2">
    <name type="scientific">Linderina macrospora</name>
    <dbReference type="NCBI Taxonomy" id="4868"/>
    <lineage>
        <taxon>Eukaryota</taxon>
        <taxon>Fungi</taxon>
        <taxon>Fungi incertae sedis</taxon>
        <taxon>Zoopagomycota</taxon>
        <taxon>Kickxellomycotina</taxon>
        <taxon>Kickxellomycetes</taxon>
        <taxon>Kickxellales</taxon>
        <taxon>Kickxellaceae</taxon>
        <taxon>Linderina</taxon>
    </lineage>
</organism>
<dbReference type="EMBL" id="JANBPW010000176">
    <property type="protein sequence ID" value="KAJ1950569.1"/>
    <property type="molecule type" value="Genomic_DNA"/>
</dbReference>
<dbReference type="Proteomes" id="UP001150603">
    <property type="component" value="Unassembled WGS sequence"/>
</dbReference>
<name>A0ACC1JGC3_9FUNG</name>
<accession>A0ACC1JGC3</accession>
<sequence length="301" mass="32841">MAIGGNNPIPSVDAASTFMLQYGQFEATHKQQLESVGLAKPLWQVLYRKLTQESFDLGSYVVLYESEQNTTDASQPRGITEHKLCLKQDKLAAKSNVFLVDHAWTTTIDTAIPQLDSNPQLLERMESLTGIQYVPPKQVGLDSVTDEEIEQNVPVVAAQANVSEERARELLVSTNGNLIEAIMAAEDEASGNDKVQQALHEKIMGNMAGQDDGSPETAWRTRNYSCAQYALGDDKQAMDAIDLRVDIGAGVDSKDVQCEFAPKHLKVTAMGHVVIDGDLYANIDTKGATWTLESGVLTVSL</sequence>
<proteinExistence type="predicted"/>
<keyword evidence="2" id="KW-1185">Reference proteome</keyword>
<gene>
    <name evidence="1" type="ORF">FBU59_000612</name>
</gene>
<feature type="non-terminal residue" evidence="1">
    <location>
        <position position="301"/>
    </location>
</feature>
<protein>
    <submittedName>
        <fullName evidence="1">Uncharacterized protein</fullName>
    </submittedName>
</protein>
<reference evidence="1" key="1">
    <citation type="submission" date="2022-07" db="EMBL/GenBank/DDBJ databases">
        <title>Phylogenomic reconstructions and comparative analyses of Kickxellomycotina fungi.</title>
        <authorList>
            <person name="Reynolds N.K."/>
            <person name="Stajich J.E."/>
            <person name="Barry K."/>
            <person name="Grigoriev I.V."/>
            <person name="Crous P."/>
            <person name="Smith M.E."/>
        </authorList>
    </citation>
    <scope>NUCLEOTIDE SEQUENCE</scope>
    <source>
        <strain evidence="1">NRRL 5244</strain>
    </source>
</reference>